<dbReference type="CDD" id="cd02947">
    <property type="entry name" value="TRX_family"/>
    <property type="match status" value="1"/>
</dbReference>
<name>A0A346B070_9FIRM</name>
<feature type="active site" description="Nucleophile" evidence="9">
    <location>
        <position position="34"/>
    </location>
</feature>
<feature type="site" description="Deprotonates C-terminal active site Cys" evidence="9">
    <location>
        <position position="25"/>
    </location>
</feature>
<evidence type="ECO:0000256" key="3">
    <source>
        <dbReference type="ARBA" id="ARBA00022448"/>
    </source>
</evidence>
<dbReference type="Gene3D" id="3.40.30.10">
    <property type="entry name" value="Glutaredoxin"/>
    <property type="match status" value="1"/>
</dbReference>
<dbReference type="InterPro" id="IPR013766">
    <property type="entry name" value="Thioredoxin_domain"/>
</dbReference>
<evidence type="ECO:0000256" key="2">
    <source>
        <dbReference type="ARBA" id="ARBA00020570"/>
    </source>
</evidence>
<proteinExistence type="inferred from homology"/>
<keyword evidence="6 10" id="KW-0676">Redox-active center</keyword>
<dbReference type="PANTHER" id="PTHR45663">
    <property type="entry name" value="GEO12009P1"/>
    <property type="match status" value="1"/>
</dbReference>
<keyword evidence="5 10" id="KW-1015">Disulfide bond</keyword>
<dbReference type="GO" id="GO:0005829">
    <property type="term" value="C:cytosol"/>
    <property type="evidence" value="ECO:0007669"/>
    <property type="project" value="TreeGrafter"/>
</dbReference>
<evidence type="ECO:0000256" key="8">
    <source>
        <dbReference type="PIRNR" id="PIRNR000077"/>
    </source>
</evidence>
<dbReference type="RefSeq" id="WP_107195459.1">
    <property type="nucleotide sequence ID" value="NZ_CP029462.1"/>
</dbReference>
<dbReference type="Proteomes" id="UP000254337">
    <property type="component" value="Chromosome"/>
</dbReference>
<protein>
    <recommendedName>
        <fullName evidence="2 7">Thioredoxin</fullName>
    </recommendedName>
</protein>
<feature type="site" description="Contributes to redox potential value" evidence="9">
    <location>
        <position position="33"/>
    </location>
</feature>
<evidence type="ECO:0000256" key="9">
    <source>
        <dbReference type="PIRSR" id="PIRSR000077-1"/>
    </source>
</evidence>
<evidence type="ECO:0000256" key="10">
    <source>
        <dbReference type="PIRSR" id="PIRSR000077-4"/>
    </source>
</evidence>
<dbReference type="KEGG" id="meg:DKB62_08015"/>
<dbReference type="AlphaFoldDB" id="A0A346B070"/>
<keyword evidence="13" id="KW-1185">Reference proteome</keyword>
<comment type="similarity">
    <text evidence="1 8">Belongs to the thioredoxin family.</text>
</comment>
<evidence type="ECO:0000259" key="11">
    <source>
        <dbReference type="PROSITE" id="PS51352"/>
    </source>
</evidence>
<evidence type="ECO:0000256" key="4">
    <source>
        <dbReference type="ARBA" id="ARBA00022982"/>
    </source>
</evidence>
<sequence>MAVTTITAANFQQEILAAQGVVLVDFWAAWCGPCQMLSPVVDEIAEEQPQIKVGKVNVDEQRELASQFQIELIPTLVAFKDGAEVGRLVGVHPKESILALVKK</sequence>
<evidence type="ECO:0000256" key="6">
    <source>
        <dbReference type="ARBA" id="ARBA00023284"/>
    </source>
</evidence>
<feature type="disulfide bond" description="Redox-active" evidence="10">
    <location>
        <begin position="31"/>
        <end position="34"/>
    </location>
</feature>
<accession>A0A346B070</accession>
<dbReference type="NCBIfam" id="TIGR01068">
    <property type="entry name" value="thioredoxin"/>
    <property type="match status" value="1"/>
</dbReference>
<dbReference type="PANTHER" id="PTHR45663:SF11">
    <property type="entry name" value="GEO12009P1"/>
    <property type="match status" value="1"/>
</dbReference>
<evidence type="ECO:0000313" key="12">
    <source>
        <dbReference type="EMBL" id="AXL21513.1"/>
    </source>
</evidence>
<dbReference type="InterPro" id="IPR017937">
    <property type="entry name" value="Thioredoxin_CS"/>
</dbReference>
<organism evidence="12 13">
    <name type="scientific">Megasphaera stantonii</name>
    <dbReference type="NCBI Taxonomy" id="2144175"/>
    <lineage>
        <taxon>Bacteria</taxon>
        <taxon>Bacillati</taxon>
        <taxon>Bacillota</taxon>
        <taxon>Negativicutes</taxon>
        <taxon>Veillonellales</taxon>
        <taxon>Veillonellaceae</taxon>
        <taxon>Megasphaera</taxon>
    </lineage>
</organism>
<dbReference type="GO" id="GO:0015035">
    <property type="term" value="F:protein-disulfide reductase activity"/>
    <property type="evidence" value="ECO:0007669"/>
    <property type="project" value="UniProtKB-UniRule"/>
</dbReference>
<feature type="site" description="Contributes to redox potential value" evidence="9">
    <location>
        <position position="32"/>
    </location>
</feature>
<feature type="active site" description="Nucleophile" evidence="9">
    <location>
        <position position="31"/>
    </location>
</feature>
<dbReference type="InterPro" id="IPR036249">
    <property type="entry name" value="Thioredoxin-like_sf"/>
</dbReference>
<gene>
    <name evidence="12" type="primary">trxA</name>
    <name evidence="12" type="ORF">DKB62_08015</name>
</gene>
<dbReference type="PROSITE" id="PS51352">
    <property type="entry name" value="THIOREDOXIN_2"/>
    <property type="match status" value="1"/>
</dbReference>
<dbReference type="OrthoDB" id="9790390at2"/>
<keyword evidence="4" id="KW-0249">Electron transport</keyword>
<evidence type="ECO:0000313" key="13">
    <source>
        <dbReference type="Proteomes" id="UP000254337"/>
    </source>
</evidence>
<dbReference type="Pfam" id="PF00085">
    <property type="entry name" value="Thioredoxin"/>
    <property type="match status" value="1"/>
</dbReference>
<dbReference type="GO" id="GO:0045454">
    <property type="term" value="P:cell redox homeostasis"/>
    <property type="evidence" value="ECO:0007669"/>
    <property type="project" value="TreeGrafter"/>
</dbReference>
<reference evidence="12 13" key="1">
    <citation type="submission" date="2018-05" db="EMBL/GenBank/DDBJ databases">
        <title>Complete genome sequence of Megasphaera sp. AJH120T, isolated from the ceca of a chicken.</title>
        <authorList>
            <person name="Maki J."/>
            <person name="Looft T."/>
        </authorList>
    </citation>
    <scope>NUCLEOTIDE SEQUENCE [LARGE SCALE GENOMIC DNA]</scope>
    <source>
        <strain evidence="12 13">AJH120</strain>
    </source>
</reference>
<evidence type="ECO:0000256" key="1">
    <source>
        <dbReference type="ARBA" id="ARBA00008987"/>
    </source>
</evidence>
<dbReference type="FunFam" id="3.40.30.10:FF:000001">
    <property type="entry name" value="Thioredoxin"/>
    <property type="match status" value="1"/>
</dbReference>
<feature type="domain" description="Thioredoxin" evidence="11">
    <location>
        <begin position="1"/>
        <end position="103"/>
    </location>
</feature>
<dbReference type="InterPro" id="IPR005746">
    <property type="entry name" value="Thioredoxin"/>
</dbReference>
<keyword evidence="3" id="KW-0813">Transport</keyword>
<dbReference type="PROSITE" id="PS00194">
    <property type="entry name" value="THIOREDOXIN_1"/>
    <property type="match status" value="1"/>
</dbReference>
<dbReference type="PIRSF" id="PIRSF000077">
    <property type="entry name" value="Thioredoxin"/>
    <property type="match status" value="1"/>
</dbReference>
<dbReference type="PRINTS" id="PR00421">
    <property type="entry name" value="THIOREDOXIN"/>
</dbReference>
<evidence type="ECO:0000256" key="7">
    <source>
        <dbReference type="NCBIfam" id="TIGR01068"/>
    </source>
</evidence>
<dbReference type="EMBL" id="CP029462">
    <property type="protein sequence ID" value="AXL21513.1"/>
    <property type="molecule type" value="Genomic_DNA"/>
</dbReference>
<dbReference type="SUPFAM" id="SSF52833">
    <property type="entry name" value="Thioredoxin-like"/>
    <property type="match status" value="1"/>
</dbReference>
<evidence type="ECO:0000256" key="5">
    <source>
        <dbReference type="ARBA" id="ARBA00023157"/>
    </source>
</evidence>